<reference evidence="11" key="1">
    <citation type="submission" date="2015-07" db="EMBL/GenBank/DDBJ databases">
        <authorList>
            <person name="Ju K.-S."/>
            <person name="Doroghazi J.R."/>
            <person name="Metcalf W.W."/>
        </authorList>
    </citation>
    <scope>NUCLEOTIDE SEQUENCE [LARGE SCALE GENOMIC DNA]</scope>
    <source>
        <strain evidence="11">NRRL ISP-5002</strain>
    </source>
</reference>
<evidence type="ECO:0000256" key="3">
    <source>
        <dbReference type="ARBA" id="ARBA00022692"/>
    </source>
</evidence>
<keyword evidence="5 8" id="KW-1133">Transmembrane helix</keyword>
<evidence type="ECO:0000256" key="2">
    <source>
        <dbReference type="ARBA" id="ARBA00022475"/>
    </source>
</evidence>
<dbReference type="Proteomes" id="UP000037982">
    <property type="component" value="Unassembled WGS sequence"/>
</dbReference>
<gene>
    <name evidence="10" type="ORF">ADL29_25640</name>
</gene>
<feature type="transmembrane region" description="Helical" evidence="8">
    <location>
        <begin position="135"/>
        <end position="153"/>
    </location>
</feature>
<dbReference type="PATRIC" id="fig|66876.3.peg.5624"/>
<proteinExistence type="predicted"/>
<dbReference type="EMBL" id="LGKG01000151">
    <property type="protein sequence ID" value="KPC61165.1"/>
    <property type="molecule type" value="Genomic_DNA"/>
</dbReference>
<dbReference type="GO" id="GO:0051607">
    <property type="term" value="P:defense response to virus"/>
    <property type="evidence" value="ECO:0007669"/>
    <property type="project" value="UniProtKB-KW"/>
</dbReference>
<accession>A0A0N1JX47</accession>
<evidence type="ECO:0000259" key="9">
    <source>
        <dbReference type="Pfam" id="PF18967"/>
    </source>
</evidence>
<keyword evidence="2" id="KW-1003">Cell membrane</keyword>
<evidence type="ECO:0000313" key="11">
    <source>
        <dbReference type="Proteomes" id="UP000037982"/>
    </source>
</evidence>
<feature type="transmembrane region" description="Helical" evidence="8">
    <location>
        <begin position="20"/>
        <end position="41"/>
    </location>
</feature>
<evidence type="ECO:0000256" key="6">
    <source>
        <dbReference type="ARBA" id="ARBA00023118"/>
    </source>
</evidence>
<evidence type="ECO:0000256" key="5">
    <source>
        <dbReference type="ARBA" id="ARBA00022989"/>
    </source>
</evidence>
<dbReference type="InterPro" id="IPR043760">
    <property type="entry name" value="PycTM_dom"/>
</dbReference>
<evidence type="ECO:0000256" key="4">
    <source>
        <dbReference type="ARBA" id="ARBA00022741"/>
    </source>
</evidence>
<organism evidence="10 11">
    <name type="scientific">Streptomyces chattanoogensis</name>
    <dbReference type="NCBI Taxonomy" id="66876"/>
    <lineage>
        <taxon>Bacteria</taxon>
        <taxon>Bacillati</taxon>
        <taxon>Actinomycetota</taxon>
        <taxon>Actinomycetes</taxon>
        <taxon>Kitasatosporales</taxon>
        <taxon>Streptomycetaceae</taxon>
        <taxon>Streptomyces</taxon>
    </lineage>
</organism>
<keyword evidence="6" id="KW-0051">Antiviral defense</keyword>
<keyword evidence="3 8" id="KW-0812">Transmembrane</keyword>
<dbReference type="Pfam" id="PF18967">
    <property type="entry name" value="PycTM"/>
    <property type="match status" value="1"/>
</dbReference>
<evidence type="ECO:0000313" key="10">
    <source>
        <dbReference type="EMBL" id="KPC61165.1"/>
    </source>
</evidence>
<comment type="subcellular location">
    <subcellularLocation>
        <location evidence="1">Cell membrane</location>
    </subcellularLocation>
</comment>
<protein>
    <recommendedName>
        <fullName evidence="9">Pycsar effector protein domain-containing protein</fullName>
    </recommendedName>
</protein>
<dbReference type="AlphaFoldDB" id="A0A0N1JX47"/>
<dbReference type="GO" id="GO:0000166">
    <property type="term" value="F:nucleotide binding"/>
    <property type="evidence" value="ECO:0007669"/>
    <property type="project" value="UniProtKB-KW"/>
</dbReference>
<keyword evidence="4" id="KW-0547">Nucleotide-binding</keyword>
<keyword evidence="7 8" id="KW-0472">Membrane</keyword>
<comment type="caution">
    <text evidence="10">The sequence shown here is derived from an EMBL/GenBank/DDBJ whole genome shotgun (WGS) entry which is preliminary data.</text>
</comment>
<evidence type="ECO:0000256" key="8">
    <source>
        <dbReference type="SAM" id="Phobius"/>
    </source>
</evidence>
<feature type="domain" description="Pycsar effector protein" evidence="9">
    <location>
        <begin position="2"/>
        <end position="153"/>
    </location>
</feature>
<name>A0A0N1JX47_9ACTN</name>
<sequence length="158" mass="17129">MERFMAANSAEIVRADTKAAILLGFIGAMLGAFMTVTRTAASGQAPTPGWAGVLWWSAVIIALLAVASFICALTPRRRRGRHLSTDVPGYFEHIAQGPDTEPLSRAFERMAHDPTGPLLASLQTTSEIIRAKYRWIETGIVLVLAALPQWAAVLRTTL</sequence>
<keyword evidence="11" id="KW-1185">Reference proteome</keyword>
<evidence type="ECO:0000256" key="1">
    <source>
        <dbReference type="ARBA" id="ARBA00004236"/>
    </source>
</evidence>
<dbReference type="GO" id="GO:0005886">
    <property type="term" value="C:plasma membrane"/>
    <property type="evidence" value="ECO:0007669"/>
    <property type="project" value="UniProtKB-SubCell"/>
</dbReference>
<evidence type="ECO:0000256" key="7">
    <source>
        <dbReference type="ARBA" id="ARBA00023136"/>
    </source>
</evidence>
<feature type="transmembrane region" description="Helical" evidence="8">
    <location>
        <begin position="53"/>
        <end position="73"/>
    </location>
</feature>